<dbReference type="EMBL" id="CACRXK020003421">
    <property type="protein sequence ID" value="CAB3998723.1"/>
    <property type="molecule type" value="Genomic_DNA"/>
</dbReference>
<proteinExistence type="predicted"/>
<dbReference type="Pfam" id="PF14529">
    <property type="entry name" value="Exo_endo_phos_2"/>
    <property type="match status" value="1"/>
</dbReference>
<evidence type="ECO:0000313" key="4">
    <source>
        <dbReference type="Proteomes" id="UP001152795"/>
    </source>
</evidence>
<keyword evidence="4" id="KW-1185">Reference proteome</keyword>
<dbReference type="SUPFAM" id="SSF56219">
    <property type="entry name" value="DNase I-like"/>
    <property type="match status" value="1"/>
</dbReference>
<feature type="compositionally biased region" description="Polar residues" evidence="2">
    <location>
        <begin position="350"/>
        <end position="361"/>
    </location>
</feature>
<dbReference type="Gene3D" id="3.60.10.10">
    <property type="entry name" value="Endonuclease/exonuclease/phosphatase"/>
    <property type="match status" value="1"/>
</dbReference>
<dbReference type="InterPro" id="IPR005135">
    <property type="entry name" value="Endo/exonuclease/phosphatase"/>
</dbReference>
<feature type="region of interest" description="Disordered" evidence="2">
    <location>
        <begin position="216"/>
        <end position="243"/>
    </location>
</feature>
<dbReference type="CDD" id="cd01650">
    <property type="entry name" value="RT_nLTR_like"/>
    <property type="match status" value="1"/>
</dbReference>
<sequence>MADMDEIVSVFRNTSKTDTVNKLVQDYSVDGLSSLKVELSQKCSGIKDFPVGELFSRRRPKGASAYSSLEERLTTDIFELMNCLDTEIISPEIRSMFRTATISQTEDIQPVSSNHTSDGRLSFSASPLVRESGWSGMKMQVTSMHGDFLLFREKVLSDMSNLESKVKSLSLTIESQDREIALLKEENKKLDKLCRKQDLIQDTECLQNSECLPKMTNREEPSSSVTSVNGASTNKVWSPNPLENGSSSISAEFQDAVDNTHEEMAVNNARITTNNDVISSPLITTIVDGETNIGSVVDLEVPYVVPVVPAKPLQQDQQLKPRASYATAVQSNQQRCQEKTKQQQMEQTTGSNGDTTKPSGNTVEFVGVERNRMKTKAFFLSGINDKVTPKQIQDYLCHRNIIPTLLNVFPSKRKGTISAKLNIKIKDLAGLSEPNFWPQFVRCRPWVSREKFSKPEGHRIQATQAGKQSTCAKDLDNDATSRRGFGGIAFYWRKHLNVSIDVLSDLGNNRIAVLKVKLMNRNYIYILNVYLPTATENAATYNNSLVMLENVIYELYGTGTVFIAGDFNAHIGSFGGTRSTDKVNCRGRRLSKTMGEFDLISVNSQVGCTGPIETFYSNGGLVRTTTDHILVPRNYASFILHSAVIPDCCKNMSYHLPISCSINVDLVTKVPNLSMKQLCWKNVKYGNVLQKYQNALGTALQNDPVFSSEAITPNAIEQLVDQTVSHLKITADKTIPTRVFKPVRKRYWNPTLTSLNREVKTCWRKWLYEGKPRDNNNQFFKDYKKAKYNFRKAQRQAIHENEVNGFVKLERQHDIERSKFYNRISKLKKPKRVNNGEVLEIDGNRVSNDSEVLDVWRQHYCNLYTPKDNPNFDNDFKKFVENKLVQFHTDSYGNDDPLDNPFQFDEVADVCSKLPNGKASGPDQLSYEHVKFGGNLLFEVLTKIFNAVRELEYVTGAWSIGNIFSLFKGGKKNRFNKENYRGITLLNIVGKIFERLILNRWIPKFETMGIPNNYQFAYQADKSCTLASFVLQETINHNVERGSKVYCCFLDSSKAFDSVWLDGLFYKLFLLGMNGKSWRILRNWYSKMHCYVSLNGQMSSVFPVLQGVRQGGVLSPWLFLCYNNDIPDVLQSADYGLSVQDINCSSVLVADDVTLISLRIKGLQSLLDKMEMYSYQWRFEFNPSKTTIVTFGETTQMHLLKKLLRSWYINGVKIPEKPSWEHVGIMLSGNFSNYERSKIAANKGKQAAGMLMNAGVRPGGINPIC</sequence>
<name>A0A7D9I1M2_PARCT</name>
<dbReference type="SUPFAM" id="SSF56672">
    <property type="entry name" value="DNA/RNA polymerases"/>
    <property type="match status" value="1"/>
</dbReference>
<evidence type="ECO:0000313" key="3">
    <source>
        <dbReference type="EMBL" id="CAB3998723.1"/>
    </source>
</evidence>
<dbReference type="InterPro" id="IPR043502">
    <property type="entry name" value="DNA/RNA_pol_sf"/>
</dbReference>
<dbReference type="OrthoDB" id="6159030at2759"/>
<evidence type="ECO:0000256" key="1">
    <source>
        <dbReference type="SAM" id="Coils"/>
    </source>
</evidence>
<dbReference type="PANTHER" id="PTHR19446">
    <property type="entry name" value="REVERSE TRANSCRIPTASES"/>
    <property type="match status" value="1"/>
</dbReference>
<feature type="coiled-coil region" evidence="1">
    <location>
        <begin position="159"/>
        <end position="193"/>
    </location>
</feature>
<dbReference type="AlphaFoldDB" id="A0A7D9I1M2"/>
<dbReference type="Pfam" id="PF00078">
    <property type="entry name" value="RVT_1"/>
    <property type="match status" value="1"/>
</dbReference>
<evidence type="ECO:0000256" key="2">
    <source>
        <dbReference type="SAM" id="MobiDB-lite"/>
    </source>
</evidence>
<protein>
    <submittedName>
        <fullName evidence="3">Uncharacterized protein</fullName>
    </submittedName>
</protein>
<dbReference type="Proteomes" id="UP001152795">
    <property type="component" value="Unassembled WGS sequence"/>
</dbReference>
<comment type="caution">
    <text evidence="3">The sequence shown here is derived from an EMBL/GenBank/DDBJ whole genome shotgun (WGS) entry which is preliminary data.</text>
</comment>
<reference evidence="3" key="1">
    <citation type="submission" date="2020-04" db="EMBL/GenBank/DDBJ databases">
        <authorList>
            <person name="Alioto T."/>
            <person name="Alioto T."/>
            <person name="Gomez Garrido J."/>
        </authorList>
    </citation>
    <scope>NUCLEOTIDE SEQUENCE</scope>
    <source>
        <strain evidence="3">A484AB</strain>
    </source>
</reference>
<feature type="region of interest" description="Disordered" evidence="2">
    <location>
        <begin position="329"/>
        <end position="361"/>
    </location>
</feature>
<dbReference type="GO" id="GO:0003824">
    <property type="term" value="F:catalytic activity"/>
    <property type="evidence" value="ECO:0007669"/>
    <property type="project" value="InterPro"/>
</dbReference>
<keyword evidence="1" id="KW-0175">Coiled coil</keyword>
<dbReference type="PROSITE" id="PS50878">
    <property type="entry name" value="RT_POL"/>
    <property type="match status" value="1"/>
</dbReference>
<organism evidence="3 4">
    <name type="scientific">Paramuricea clavata</name>
    <name type="common">Red gorgonian</name>
    <name type="synonym">Violescent sea-whip</name>
    <dbReference type="NCBI Taxonomy" id="317549"/>
    <lineage>
        <taxon>Eukaryota</taxon>
        <taxon>Metazoa</taxon>
        <taxon>Cnidaria</taxon>
        <taxon>Anthozoa</taxon>
        <taxon>Octocorallia</taxon>
        <taxon>Malacalcyonacea</taxon>
        <taxon>Plexauridae</taxon>
        <taxon>Paramuricea</taxon>
    </lineage>
</organism>
<dbReference type="InterPro" id="IPR000477">
    <property type="entry name" value="RT_dom"/>
</dbReference>
<dbReference type="InterPro" id="IPR036691">
    <property type="entry name" value="Endo/exonu/phosph_ase_sf"/>
</dbReference>
<feature type="compositionally biased region" description="Polar residues" evidence="2">
    <location>
        <begin position="222"/>
        <end position="243"/>
    </location>
</feature>
<feature type="non-terminal residue" evidence="3">
    <location>
        <position position="1265"/>
    </location>
</feature>
<accession>A0A7D9I1M2</accession>
<gene>
    <name evidence="3" type="ORF">PACLA_8A051803</name>
</gene>